<evidence type="ECO:0000313" key="1">
    <source>
        <dbReference type="EMBL" id="CEO88177.1"/>
    </source>
</evidence>
<dbReference type="RefSeq" id="WP_044664392.1">
    <property type="nucleotide sequence ID" value="NZ_CDRZ01000061.1"/>
</dbReference>
<dbReference type="EMBL" id="CDRZ01000061">
    <property type="protein sequence ID" value="CEO88177.1"/>
    <property type="molecule type" value="Genomic_DNA"/>
</dbReference>
<gene>
    <name evidence="1" type="ORF">SSCH_1530004</name>
</gene>
<organism evidence="1 2">
    <name type="scientific">Syntrophaceticus schinkii</name>
    <dbReference type="NCBI Taxonomy" id="499207"/>
    <lineage>
        <taxon>Bacteria</taxon>
        <taxon>Bacillati</taxon>
        <taxon>Bacillota</taxon>
        <taxon>Clostridia</taxon>
        <taxon>Thermoanaerobacterales</taxon>
        <taxon>Thermoanaerobacterales Family III. Incertae Sedis</taxon>
        <taxon>Syntrophaceticus</taxon>
    </lineage>
</organism>
<protein>
    <submittedName>
        <fullName evidence="1">Uncharacterized protein</fullName>
    </submittedName>
</protein>
<dbReference type="AlphaFoldDB" id="A0A0B7MKJ4"/>
<accession>A0A0B7MKJ4</accession>
<keyword evidence="2" id="KW-1185">Reference proteome</keyword>
<proteinExistence type="predicted"/>
<reference evidence="2" key="1">
    <citation type="submission" date="2015-01" db="EMBL/GenBank/DDBJ databases">
        <authorList>
            <person name="Manzoor Shahid"/>
            <person name="Zubair Saima"/>
        </authorList>
    </citation>
    <scope>NUCLEOTIDE SEQUENCE [LARGE SCALE GENOMIC DNA]</scope>
    <source>
        <strain evidence="2">Sp3</strain>
    </source>
</reference>
<name>A0A0B7MKJ4_9FIRM</name>
<sequence>MTDEFFAVLKLVRTDFKEINSFFTDTHDSVEEVIRIMNKHKLGTYILVKAHQNMPEYIAYCPQD</sequence>
<evidence type="ECO:0000313" key="2">
    <source>
        <dbReference type="Proteomes" id="UP000046155"/>
    </source>
</evidence>
<dbReference type="Proteomes" id="UP000046155">
    <property type="component" value="Unassembled WGS sequence"/>
</dbReference>